<dbReference type="EMBL" id="JBEDUW010000001">
    <property type="protein sequence ID" value="KAK9949546.1"/>
    <property type="molecule type" value="Genomic_DNA"/>
</dbReference>
<evidence type="ECO:0000256" key="1">
    <source>
        <dbReference type="ARBA" id="ARBA00022821"/>
    </source>
</evidence>
<evidence type="ECO:0000313" key="3">
    <source>
        <dbReference type="EMBL" id="KAK9949546.1"/>
    </source>
</evidence>
<protein>
    <recommendedName>
        <fullName evidence="2">NB-ARC domain-containing protein</fullName>
    </recommendedName>
</protein>
<dbReference type="Gene3D" id="3.40.50.300">
    <property type="entry name" value="P-loop containing nucleotide triphosphate hydrolases"/>
    <property type="match status" value="1"/>
</dbReference>
<name>A0AAW1YLQ8_RUBAR</name>
<evidence type="ECO:0000259" key="2">
    <source>
        <dbReference type="Pfam" id="PF00931"/>
    </source>
</evidence>
<keyword evidence="4" id="KW-1185">Reference proteome</keyword>
<dbReference type="InterPro" id="IPR002182">
    <property type="entry name" value="NB-ARC"/>
</dbReference>
<dbReference type="GO" id="GO:0043531">
    <property type="term" value="F:ADP binding"/>
    <property type="evidence" value="ECO:0007669"/>
    <property type="project" value="InterPro"/>
</dbReference>
<organism evidence="3 4">
    <name type="scientific">Rubus argutus</name>
    <name type="common">Southern blackberry</name>
    <dbReference type="NCBI Taxonomy" id="59490"/>
    <lineage>
        <taxon>Eukaryota</taxon>
        <taxon>Viridiplantae</taxon>
        <taxon>Streptophyta</taxon>
        <taxon>Embryophyta</taxon>
        <taxon>Tracheophyta</taxon>
        <taxon>Spermatophyta</taxon>
        <taxon>Magnoliopsida</taxon>
        <taxon>eudicotyledons</taxon>
        <taxon>Gunneridae</taxon>
        <taxon>Pentapetalae</taxon>
        <taxon>rosids</taxon>
        <taxon>fabids</taxon>
        <taxon>Rosales</taxon>
        <taxon>Rosaceae</taxon>
        <taxon>Rosoideae</taxon>
        <taxon>Rosoideae incertae sedis</taxon>
        <taxon>Rubus</taxon>
    </lineage>
</organism>
<dbReference type="PRINTS" id="PR00364">
    <property type="entry name" value="DISEASERSIST"/>
</dbReference>
<sequence length="380" mass="42975">MALDVAEFLWNKFLKSLAELESELSGSITISSFDSLKDLMSCFNEIKDVMNEIDIMPEPYTYRDTIGVLYKLNDALAECRIFTHECKELSKNLFSFNLPRINFVKSMKRKLNKIKDELKKENDNPMSDEQSDLKMRAPQEEIGNPLEKIGPKVLPKVFGFVDQSKEIEKLLLRKGTTSSSNAGGFTAIGVVGIAGVGKTTLVHKVLESEEVKKKIDPILWIPFSGISEGEQQYSRFSFETCILEYYSGATLEARIVGLDNLLEMLSRRLSGKSYLIVLDDVCYQLVNIMERLVSGLPKANGGAVIVSTRLKEVAQKLGKQHHLIRVKPQQDVCSQIFKETIRNDEKLSSRETWEKFEEMKDQCHGLPLVAKTLAQIIPKL</sequence>
<keyword evidence="1" id="KW-0611">Plant defense</keyword>
<dbReference type="Pfam" id="PF00931">
    <property type="entry name" value="NB-ARC"/>
    <property type="match status" value="1"/>
</dbReference>
<accession>A0AAW1YLQ8</accession>
<reference evidence="3 4" key="1">
    <citation type="journal article" date="2023" name="G3 (Bethesda)">
        <title>A chromosome-length genome assembly and annotation of blackberry (Rubus argutus, cv. 'Hillquist').</title>
        <authorList>
            <person name="Bruna T."/>
            <person name="Aryal R."/>
            <person name="Dudchenko O."/>
            <person name="Sargent D.J."/>
            <person name="Mead D."/>
            <person name="Buti M."/>
            <person name="Cavallini A."/>
            <person name="Hytonen T."/>
            <person name="Andres J."/>
            <person name="Pham M."/>
            <person name="Weisz D."/>
            <person name="Mascagni F."/>
            <person name="Usai G."/>
            <person name="Natali L."/>
            <person name="Bassil N."/>
            <person name="Fernandez G.E."/>
            <person name="Lomsadze A."/>
            <person name="Armour M."/>
            <person name="Olukolu B."/>
            <person name="Poorten T."/>
            <person name="Britton C."/>
            <person name="Davik J."/>
            <person name="Ashrafi H."/>
            <person name="Aiden E.L."/>
            <person name="Borodovsky M."/>
            <person name="Worthington M."/>
        </authorList>
    </citation>
    <scope>NUCLEOTIDE SEQUENCE [LARGE SCALE GENOMIC DNA]</scope>
    <source>
        <strain evidence="3">PI 553951</strain>
    </source>
</reference>
<dbReference type="Proteomes" id="UP001457282">
    <property type="component" value="Unassembled WGS sequence"/>
</dbReference>
<dbReference type="AlphaFoldDB" id="A0AAW1YLQ8"/>
<proteinExistence type="predicted"/>
<dbReference type="GO" id="GO:0006952">
    <property type="term" value="P:defense response"/>
    <property type="evidence" value="ECO:0007669"/>
    <property type="project" value="UniProtKB-KW"/>
</dbReference>
<dbReference type="SUPFAM" id="SSF52540">
    <property type="entry name" value="P-loop containing nucleoside triphosphate hydrolases"/>
    <property type="match status" value="1"/>
</dbReference>
<dbReference type="PANTHER" id="PTHR36766">
    <property type="entry name" value="PLANT BROAD-SPECTRUM MILDEW RESISTANCE PROTEIN RPW8"/>
    <property type="match status" value="1"/>
</dbReference>
<dbReference type="InterPro" id="IPR027417">
    <property type="entry name" value="P-loop_NTPase"/>
</dbReference>
<feature type="domain" description="NB-ARC" evidence="2">
    <location>
        <begin position="183"/>
        <end position="327"/>
    </location>
</feature>
<gene>
    <name evidence="3" type="ORF">M0R45_005064</name>
</gene>
<evidence type="ECO:0000313" key="4">
    <source>
        <dbReference type="Proteomes" id="UP001457282"/>
    </source>
</evidence>
<comment type="caution">
    <text evidence="3">The sequence shown here is derived from an EMBL/GenBank/DDBJ whole genome shotgun (WGS) entry which is preliminary data.</text>
</comment>